<comment type="caution">
    <text evidence="3">The sequence shown here is derived from an EMBL/GenBank/DDBJ whole genome shotgun (WGS) entry which is preliminary data.</text>
</comment>
<sequence length="93" mass="11076">MRKKMVTLMKNTKEKQAKIVASMKEVESLTKEIVLQHKRCEELTSKLEDTNKRHQEIISIYRSHLLNAAQGHMDEDVHFTLHWILKMQNEIVY</sequence>
<dbReference type="EMBL" id="CAUEEQ010002769">
    <property type="protein sequence ID" value="CAJ0923574.1"/>
    <property type="molecule type" value="Genomic_DNA"/>
</dbReference>
<dbReference type="PANTHER" id="PTHR24129">
    <property type="entry name" value="ANKYCORBIN"/>
    <property type="match status" value="1"/>
</dbReference>
<evidence type="ECO:0000313" key="3">
    <source>
        <dbReference type="EMBL" id="CAJ0923574.1"/>
    </source>
</evidence>
<keyword evidence="2" id="KW-0175">Coiled coil</keyword>
<organism evidence="3 4">
    <name type="scientific">Ranitomeya imitator</name>
    <name type="common">mimic poison frog</name>
    <dbReference type="NCBI Taxonomy" id="111125"/>
    <lineage>
        <taxon>Eukaryota</taxon>
        <taxon>Metazoa</taxon>
        <taxon>Chordata</taxon>
        <taxon>Craniata</taxon>
        <taxon>Vertebrata</taxon>
        <taxon>Euteleostomi</taxon>
        <taxon>Amphibia</taxon>
        <taxon>Batrachia</taxon>
        <taxon>Anura</taxon>
        <taxon>Neobatrachia</taxon>
        <taxon>Hyloidea</taxon>
        <taxon>Dendrobatidae</taxon>
        <taxon>Dendrobatinae</taxon>
        <taxon>Ranitomeya</taxon>
    </lineage>
</organism>
<dbReference type="InterPro" id="IPR042420">
    <property type="entry name" value="RAI14/UACA"/>
</dbReference>
<evidence type="ECO:0000256" key="2">
    <source>
        <dbReference type="ARBA" id="ARBA00023054"/>
    </source>
</evidence>
<keyword evidence="1" id="KW-0677">Repeat</keyword>
<accession>A0ABN9KTN6</accession>
<name>A0ABN9KTN6_9NEOB</name>
<dbReference type="Proteomes" id="UP001176940">
    <property type="component" value="Unassembled WGS sequence"/>
</dbReference>
<dbReference type="PANTHER" id="PTHR24129:SF2">
    <property type="entry name" value="DUF3447 DOMAIN-CONTAINING PROTEIN"/>
    <property type="match status" value="1"/>
</dbReference>
<protein>
    <submittedName>
        <fullName evidence="3">Uncharacterized protein</fullName>
    </submittedName>
</protein>
<keyword evidence="4" id="KW-1185">Reference proteome</keyword>
<reference evidence="3" key="1">
    <citation type="submission" date="2023-07" db="EMBL/GenBank/DDBJ databases">
        <authorList>
            <person name="Stuckert A."/>
        </authorList>
    </citation>
    <scope>NUCLEOTIDE SEQUENCE</scope>
</reference>
<evidence type="ECO:0000313" key="4">
    <source>
        <dbReference type="Proteomes" id="UP001176940"/>
    </source>
</evidence>
<evidence type="ECO:0000256" key="1">
    <source>
        <dbReference type="ARBA" id="ARBA00022737"/>
    </source>
</evidence>
<gene>
    <name evidence="3" type="ORF">RIMI_LOCUS2039332</name>
</gene>
<proteinExistence type="predicted"/>